<keyword evidence="2" id="KW-1133">Transmembrane helix</keyword>
<keyword evidence="2" id="KW-0472">Membrane</keyword>
<comment type="caution">
    <text evidence="4">The sequence shown here is derived from an EMBL/GenBank/DDBJ whole genome shotgun (WGS) entry which is preliminary data.</text>
</comment>
<evidence type="ECO:0000313" key="4">
    <source>
        <dbReference type="EMBL" id="KAK5691569.1"/>
    </source>
</evidence>
<feature type="transmembrane region" description="Helical" evidence="2">
    <location>
        <begin position="76"/>
        <end position="98"/>
    </location>
</feature>
<evidence type="ECO:0000313" key="5">
    <source>
        <dbReference type="Proteomes" id="UP001310594"/>
    </source>
</evidence>
<feature type="domain" description="SMODS and SLOG-associating 2TM effector" evidence="3">
    <location>
        <begin position="66"/>
        <end position="197"/>
    </location>
</feature>
<evidence type="ECO:0000256" key="1">
    <source>
        <dbReference type="SAM" id="MobiDB-lite"/>
    </source>
</evidence>
<name>A0AAN7VMS0_9PEZI</name>
<evidence type="ECO:0000259" key="3">
    <source>
        <dbReference type="Pfam" id="PF18142"/>
    </source>
</evidence>
<reference evidence="4" key="1">
    <citation type="submission" date="2023-08" db="EMBL/GenBank/DDBJ databases">
        <title>Black Yeasts Isolated from many extreme environments.</title>
        <authorList>
            <person name="Coleine C."/>
            <person name="Stajich J.E."/>
            <person name="Selbmann L."/>
        </authorList>
    </citation>
    <scope>NUCLEOTIDE SEQUENCE</scope>
    <source>
        <strain evidence="4">CCFEE 5810</strain>
    </source>
</reference>
<dbReference type="NCBIfam" id="NF033635">
    <property type="entry name" value="SLATT_fungal"/>
    <property type="match status" value="1"/>
</dbReference>
<evidence type="ECO:0000256" key="2">
    <source>
        <dbReference type="SAM" id="Phobius"/>
    </source>
</evidence>
<gene>
    <name evidence="4" type="ORF">LTR97_011563</name>
</gene>
<proteinExistence type="predicted"/>
<feature type="region of interest" description="Disordered" evidence="1">
    <location>
        <begin position="1"/>
        <end position="21"/>
    </location>
</feature>
<dbReference type="AlphaFoldDB" id="A0AAN7VMS0"/>
<sequence length="356" mass="37923">MDCTSRDAAMPPDESSPLLQFPGMGGGNFDGLGDHHTQFCHLIGIRPLTHPPGQPWKPQETSLYYRATRHRRNQGATYVLTATLTNTLLLAQIVLGAALTGLGASDSSRVLITVFGALNTVIAGLIAFLRSRGQPVRARMFRDELDRIVNEIENSAVMWHGVARNVHGYDEIDTNDSVTVRSEVARLTRLYDRALKNSTINDPDNFAAGMSGDPYSAALRTRPGQPGQPALPPAVQAPATVVPAAPADVVPITAVVVPDPDESPATKAPEPPKVEEPKPQDAAKAKEDDKQLSLSTAAEDASKPIESGASQPEASSSATKTASDQLSVAQRKPATDRENEPPAGAQSQKHSEDTSH</sequence>
<keyword evidence="2" id="KW-0812">Transmembrane</keyword>
<dbReference type="PANTHER" id="PTHR38793">
    <property type="entry name" value="SLATT_FUNGAL DOMAIN-CONTAINING PROTEIN-RELATED"/>
    <property type="match status" value="1"/>
</dbReference>
<dbReference type="InterPro" id="IPR041622">
    <property type="entry name" value="SLATT_fungi"/>
</dbReference>
<feature type="transmembrane region" description="Helical" evidence="2">
    <location>
        <begin position="110"/>
        <end position="129"/>
    </location>
</feature>
<feature type="compositionally biased region" description="Low complexity" evidence="1">
    <location>
        <begin position="223"/>
        <end position="234"/>
    </location>
</feature>
<feature type="compositionally biased region" description="Basic and acidic residues" evidence="1">
    <location>
        <begin position="270"/>
        <end position="291"/>
    </location>
</feature>
<protein>
    <recommendedName>
        <fullName evidence="3">SMODS and SLOG-associating 2TM effector domain-containing protein</fullName>
    </recommendedName>
</protein>
<dbReference type="Proteomes" id="UP001310594">
    <property type="component" value="Unassembled WGS sequence"/>
</dbReference>
<dbReference type="EMBL" id="JAVRQU010000021">
    <property type="protein sequence ID" value="KAK5691569.1"/>
    <property type="molecule type" value="Genomic_DNA"/>
</dbReference>
<feature type="compositionally biased region" description="Polar residues" evidence="1">
    <location>
        <begin position="308"/>
        <end position="328"/>
    </location>
</feature>
<organism evidence="4 5">
    <name type="scientific">Elasticomyces elasticus</name>
    <dbReference type="NCBI Taxonomy" id="574655"/>
    <lineage>
        <taxon>Eukaryota</taxon>
        <taxon>Fungi</taxon>
        <taxon>Dikarya</taxon>
        <taxon>Ascomycota</taxon>
        <taxon>Pezizomycotina</taxon>
        <taxon>Dothideomycetes</taxon>
        <taxon>Dothideomycetidae</taxon>
        <taxon>Mycosphaerellales</taxon>
        <taxon>Teratosphaeriaceae</taxon>
        <taxon>Elasticomyces</taxon>
    </lineage>
</organism>
<feature type="region of interest" description="Disordered" evidence="1">
    <location>
        <begin position="257"/>
        <end position="356"/>
    </location>
</feature>
<dbReference type="PANTHER" id="PTHR38793:SF3">
    <property type="entry name" value="SMODS AND SLOG-ASSOCIATING 2TM EFFECTOR DOMAIN-CONTAINING PROTEIN"/>
    <property type="match status" value="1"/>
</dbReference>
<dbReference type="Pfam" id="PF18142">
    <property type="entry name" value="SLATT_fungal"/>
    <property type="match status" value="1"/>
</dbReference>
<feature type="region of interest" description="Disordered" evidence="1">
    <location>
        <begin position="205"/>
        <end position="234"/>
    </location>
</feature>
<accession>A0AAN7VMS0</accession>